<organism evidence="1 2">
    <name type="scientific">Cryobacterium zongtaii</name>
    <dbReference type="NCBI Taxonomy" id="1259217"/>
    <lineage>
        <taxon>Bacteria</taxon>
        <taxon>Bacillati</taxon>
        <taxon>Actinomycetota</taxon>
        <taxon>Actinomycetes</taxon>
        <taxon>Micrococcales</taxon>
        <taxon>Microbacteriaceae</taxon>
        <taxon>Cryobacterium</taxon>
    </lineage>
</organism>
<comment type="caution">
    <text evidence="1">The sequence shown here is derived from an EMBL/GenBank/DDBJ whole genome shotgun (WGS) entry which is preliminary data.</text>
</comment>
<dbReference type="EMBL" id="PPXD01000020">
    <property type="protein sequence ID" value="POH64396.1"/>
    <property type="molecule type" value="Genomic_DNA"/>
</dbReference>
<keyword evidence="2" id="KW-1185">Reference proteome</keyword>
<accession>A0A2S3ZDG4</accession>
<protein>
    <submittedName>
        <fullName evidence="1">Uncharacterized protein</fullName>
    </submittedName>
</protein>
<dbReference type="Proteomes" id="UP000237340">
    <property type="component" value="Unassembled WGS sequence"/>
</dbReference>
<dbReference type="AlphaFoldDB" id="A0A2S3ZDG4"/>
<dbReference type="RefSeq" id="WP_103461109.1">
    <property type="nucleotide sequence ID" value="NZ_PPXD01000020.1"/>
</dbReference>
<gene>
    <name evidence="1" type="ORF">C3B61_13185</name>
</gene>
<reference evidence="1 2" key="1">
    <citation type="submission" date="2018-01" db="EMBL/GenBank/DDBJ databases">
        <title>Cryobacterium sp. nov., from glaciers in China.</title>
        <authorList>
            <person name="Liu Q."/>
            <person name="Xin Y.-H."/>
        </authorList>
    </citation>
    <scope>NUCLEOTIDE SEQUENCE [LARGE SCALE GENOMIC DNA]</scope>
    <source>
        <strain evidence="1 2">TMN-42</strain>
    </source>
</reference>
<proteinExistence type="predicted"/>
<name>A0A2S3ZDG4_9MICO</name>
<evidence type="ECO:0000313" key="2">
    <source>
        <dbReference type="Proteomes" id="UP000237340"/>
    </source>
</evidence>
<sequence length="380" mass="41374">MIDADGNVYGQGRITFPPSPSRLFRTPSFRTPEADLVQVTITSSRSLSFTSSRAIRDPVTGYLTPDITGPRIFIPQGLGSLLITALAQSYPANPITFALDAAGQLSTVSEANRVRQGLSDWRGSVTYAEGALTLHVSAALRSLPPIYSFDELEDPWPVDDKVPGRVDVEFEMDAITSVARFGGYWKALSQEREREPSSVVRTSVDAMRLESAPFGFHQRIYGLTKDDLYVGIYEVADLWNSLSLSAPSAEPRFASGLIVGYNHPFPRITFEGVNLDVVVGSMWATRNFGLTLTSGRIGYIEWSGGGSDGPGSTSKLLEASLNFELTMDGLVLSYSALPESSARGALIGEITIPWEVLTIRSPLFVRHREKLLAGKPQFGS</sequence>
<evidence type="ECO:0000313" key="1">
    <source>
        <dbReference type="EMBL" id="POH64396.1"/>
    </source>
</evidence>